<dbReference type="InterPro" id="IPR036100">
    <property type="entry name" value="QueA_sf"/>
</dbReference>
<keyword evidence="2" id="KW-0808">Transferase</keyword>
<dbReference type="Gene3D" id="2.40.10.240">
    <property type="entry name" value="QueA-like"/>
    <property type="match status" value="1"/>
</dbReference>
<dbReference type="EMBL" id="JBHSXX010000001">
    <property type="protein sequence ID" value="MFC6869695.1"/>
    <property type="molecule type" value="Genomic_DNA"/>
</dbReference>
<sequence>MTAVSTAPATRFTLPPDAAATEPPERRGLNRDGVRLLVARPSSIEHTRFRDVTDHIGPGDVVVVNTSATLPAAIDGTRPDGTPVPVHTSTRLDDGDWVVELRRTDGHGPDLGAHPGDVVTLPDETRLRLVWPYPDPDALRSRLWRATVSPDVDVVEYLTQYGRPIRYGYVDQHFPLADYQTGFANEPGSAEMASAARPFTADLLVRLLVTGVSVVPIVLHTGVSSPDLHEPPTPERFAVPAATAEQVAAAHAAGRRVIAVGTTVTRALETAASPEGVVSATEGWTNLVLGPGRPARVVTGLITGLHPPEASHLLLLEAVAGPELVGAAYDAAVRQRYLWHEFGDSMLLLP</sequence>
<proteinExistence type="predicted"/>
<dbReference type="RefSeq" id="WP_345397604.1">
    <property type="nucleotide sequence ID" value="NZ_BAABLA010000027.1"/>
</dbReference>
<accession>A0ABW2C300</accession>
<feature type="region of interest" description="Disordered" evidence="5">
    <location>
        <begin position="1"/>
        <end position="33"/>
    </location>
</feature>
<dbReference type="PANTHER" id="PTHR30307">
    <property type="entry name" value="S-ADENOSYLMETHIONINE:TRNA RIBOSYLTRANSFERASE-ISOMERASE"/>
    <property type="match status" value="1"/>
</dbReference>
<reference evidence="7" key="1">
    <citation type="journal article" date="2019" name="Int. J. Syst. Evol. Microbiol.">
        <title>The Global Catalogue of Microorganisms (GCM) 10K type strain sequencing project: providing services to taxonomists for standard genome sequencing and annotation.</title>
        <authorList>
            <consortium name="The Broad Institute Genomics Platform"/>
            <consortium name="The Broad Institute Genome Sequencing Center for Infectious Disease"/>
            <person name="Wu L."/>
            <person name="Ma J."/>
        </authorList>
    </citation>
    <scope>NUCLEOTIDE SEQUENCE [LARGE SCALE GENOMIC DNA]</scope>
    <source>
        <strain evidence="7">KCTC 32255</strain>
    </source>
</reference>
<gene>
    <name evidence="6" type="ORF">ACFQGD_21370</name>
</gene>
<keyword evidence="1" id="KW-0963">Cytoplasm</keyword>
<evidence type="ECO:0000313" key="6">
    <source>
        <dbReference type="EMBL" id="MFC6869695.1"/>
    </source>
</evidence>
<keyword evidence="3" id="KW-0949">S-adenosyl-L-methionine</keyword>
<dbReference type="InterPro" id="IPR042118">
    <property type="entry name" value="QueA_dom1"/>
</dbReference>
<dbReference type="Proteomes" id="UP001596337">
    <property type="component" value="Unassembled WGS sequence"/>
</dbReference>
<dbReference type="Pfam" id="PF02547">
    <property type="entry name" value="Queuosine_synth"/>
    <property type="match status" value="1"/>
</dbReference>
<comment type="caution">
    <text evidence="6">The sequence shown here is derived from an EMBL/GenBank/DDBJ whole genome shotgun (WGS) entry which is preliminary data.</text>
</comment>
<protein>
    <submittedName>
        <fullName evidence="6">S-adenosylmethionine:tRNA ribosyltransferase-isomerase</fullName>
    </submittedName>
</protein>
<evidence type="ECO:0000256" key="5">
    <source>
        <dbReference type="SAM" id="MobiDB-lite"/>
    </source>
</evidence>
<organism evidence="6 7">
    <name type="scientific">Haloechinothrix salitolerans</name>
    <dbReference type="NCBI Taxonomy" id="926830"/>
    <lineage>
        <taxon>Bacteria</taxon>
        <taxon>Bacillati</taxon>
        <taxon>Actinomycetota</taxon>
        <taxon>Actinomycetes</taxon>
        <taxon>Pseudonocardiales</taxon>
        <taxon>Pseudonocardiaceae</taxon>
        <taxon>Haloechinothrix</taxon>
    </lineage>
</organism>
<evidence type="ECO:0000256" key="3">
    <source>
        <dbReference type="ARBA" id="ARBA00022691"/>
    </source>
</evidence>
<dbReference type="PANTHER" id="PTHR30307:SF0">
    <property type="entry name" value="S-ADENOSYLMETHIONINE:TRNA RIBOSYLTRANSFERASE-ISOMERASE"/>
    <property type="match status" value="1"/>
</dbReference>
<keyword evidence="7" id="KW-1185">Reference proteome</keyword>
<evidence type="ECO:0000313" key="7">
    <source>
        <dbReference type="Proteomes" id="UP001596337"/>
    </source>
</evidence>
<dbReference type="Gene3D" id="3.40.1780.10">
    <property type="entry name" value="QueA-like"/>
    <property type="match status" value="1"/>
</dbReference>
<dbReference type="InterPro" id="IPR042119">
    <property type="entry name" value="QueA_dom2"/>
</dbReference>
<evidence type="ECO:0000256" key="1">
    <source>
        <dbReference type="ARBA" id="ARBA00022490"/>
    </source>
</evidence>
<keyword evidence="4" id="KW-0671">Queuosine biosynthesis</keyword>
<dbReference type="InterPro" id="IPR003699">
    <property type="entry name" value="QueA"/>
</dbReference>
<evidence type="ECO:0000256" key="2">
    <source>
        <dbReference type="ARBA" id="ARBA00022679"/>
    </source>
</evidence>
<feature type="compositionally biased region" description="Basic and acidic residues" evidence="5">
    <location>
        <begin position="23"/>
        <end position="33"/>
    </location>
</feature>
<name>A0ABW2C300_9PSEU</name>
<evidence type="ECO:0000256" key="4">
    <source>
        <dbReference type="ARBA" id="ARBA00022785"/>
    </source>
</evidence>
<dbReference type="SUPFAM" id="SSF111337">
    <property type="entry name" value="QueA-like"/>
    <property type="match status" value="1"/>
</dbReference>